<dbReference type="AlphaFoldDB" id="A0A7C9AXX4"/>
<reference evidence="1" key="1">
    <citation type="journal article" date="2013" name="J. Plant Res.">
        <title>Effect of fungi and light on seed germination of three Opuntia species from semiarid lands of central Mexico.</title>
        <authorList>
            <person name="Delgado-Sanchez P."/>
            <person name="Jimenez-Bremont J.F."/>
            <person name="Guerrero-Gonzalez Mde L."/>
            <person name="Flores J."/>
        </authorList>
    </citation>
    <scope>NUCLEOTIDE SEQUENCE</scope>
    <source>
        <tissue evidence="1">Cladode</tissue>
    </source>
</reference>
<reference evidence="1" key="2">
    <citation type="submission" date="2020-07" db="EMBL/GenBank/DDBJ databases">
        <authorList>
            <person name="Vera ALvarez R."/>
            <person name="Arias-Moreno D.M."/>
            <person name="Jimenez-Jacinto V."/>
            <person name="Jimenez-Bremont J.F."/>
            <person name="Swaminathan K."/>
            <person name="Moose S.P."/>
            <person name="Guerrero-Gonzalez M.L."/>
            <person name="Marino-Ramirez L."/>
            <person name="Landsman D."/>
            <person name="Rodriguez-Kessler M."/>
            <person name="Delgado-Sanchez P."/>
        </authorList>
    </citation>
    <scope>NUCLEOTIDE SEQUENCE</scope>
    <source>
        <tissue evidence="1">Cladode</tissue>
    </source>
</reference>
<organism evidence="1">
    <name type="scientific">Opuntia streptacantha</name>
    <name type="common">Prickly pear cactus</name>
    <name type="synonym">Opuntia cardona</name>
    <dbReference type="NCBI Taxonomy" id="393608"/>
    <lineage>
        <taxon>Eukaryota</taxon>
        <taxon>Viridiplantae</taxon>
        <taxon>Streptophyta</taxon>
        <taxon>Embryophyta</taxon>
        <taxon>Tracheophyta</taxon>
        <taxon>Spermatophyta</taxon>
        <taxon>Magnoliopsida</taxon>
        <taxon>eudicotyledons</taxon>
        <taxon>Gunneridae</taxon>
        <taxon>Pentapetalae</taxon>
        <taxon>Caryophyllales</taxon>
        <taxon>Cactineae</taxon>
        <taxon>Cactaceae</taxon>
        <taxon>Opuntioideae</taxon>
        <taxon>Opuntia</taxon>
    </lineage>
</organism>
<accession>A0A7C9AXX4</accession>
<protein>
    <submittedName>
        <fullName evidence="1">Uncharacterized protein</fullName>
    </submittedName>
</protein>
<proteinExistence type="predicted"/>
<dbReference type="EMBL" id="GISG01280455">
    <property type="protein sequence ID" value="MBA4678814.1"/>
    <property type="molecule type" value="Transcribed_RNA"/>
</dbReference>
<sequence length="116" mass="13084">MEKIICPWIGRKCLTPIMISSNEPAIINHRQSVSTVGRHHIHNPNRIFDQNCCQTSIQCIHIHDIPNLVSSKGRKQLLVVLNPGLPLTVVMLEGIGTSARNIRKPIWCNLQPLRPL</sequence>
<name>A0A7C9AXX4_OPUST</name>
<evidence type="ECO:0000313" key="1">
    <source>
        <dbReference type="EMBL" id="MBA4678814.1"/>
    </source>
</evidence>